<keyword evidence="1" id="KW-0067">ATP-binding</keyword>
<sequence length="224" mass="26117">MKKHNKVLILTGNTGSGKTEFSIQYSLFLAKQKEKINLVDLDVINVYYRSRENREMLEKLGIKIWGSSNFDYNGIDLPAISYGFESLLTEKKENIIIDLAGSINGLKLLTALKDKSFTYDMWLICNIYREETDSEEKIIHLIKEYENFSGFKITGIINNSNLLEYSTEEDLITAEKIILNVSYKLNIPLIYTVLLQKNKNVQKKLKSENIFYIDELFNRKNWMK</sequence>
<dbReference type="GO" id="GO:0005524">
    <property type="term" value="F:ATP binding"/>
    <property type="evidence" value="ECO:0007669"/>
    <property type="project" value="UniProtKB-KW"/>
</dbReference>
<dbReference type="Proteomes" id="UP000241238">
    <property type="component" value="Chromosome"/>
</dbReference>
<dbReference type="InterPro" id="IPR027417">
    <property type="entry name" value="P-loop_NTPase"/>
</dbReference>
<dbReference type="SUPFAM" id="SSF52540">
    <property type="entry name" value="P-loop containing nucleoside triphosphate hydrolases"/>
    <property type="match status" value="1"/>
</dbReference>
<dbReference type="GeneID" id="77466703"/>
<dbReference type="RefSeq" id="WP_005949608.1">
    <property type="nucleotide sequence ID" value="NZ_CP028103.1"/>
</dbReference>
<keyword evidence="1" id="KW-0547">Nucleotide-binding</keyword>
<name>A0ABM6U179_FUSVA</name>
<protein>
    <submittedName>
        <fullName evidence="1">ATP-binding protein</fullName>
    </submittedName>
</protein>
<proteinExistence type="predicted"/>
<evidence type="ECO:0000313" key="2">
    <source>
        <dbReference type="Proteomes" id="UP000241238"/>
    </source>
</evidence>
<evidence type="ECO:0000313" key="1">
    <source>
        <dbReference type="EMBL" id="AVQ30015.1"/>
    </source>
</evidence>
<accession>A0ABM6U179</accession>
<dbReference type="Gene3D" id="3.40.50.300">
    <property type="entry name" value="P-loop containing nucleotide triphosphate hydrolases"/>
    <property type="match status" value="1"/>
</dbReference>
<keyword evidence="2" id="KW-1185">Reference proteome</keyword>
<gene>
    <name evidence="1" type="ORF">C4N18_01770</name>
</gene>
<organism evidence="1 2">
    <name type="scientific">Fusobacterium varium ATCC 27725</name>
    <dbReference type="NCBI Taxonomy" id="469618"/>
    <lineage>
        <taxon>Bacteria</taxon>
        <taxon>Fusobacteriati</taxon>
        <taxon>Fusobacteriota</taxon>
        <taxon>Fusobacteriia</taxon>
        <taxon>Fusobacteriales</taxon>
        <taxon>Fusobacteriaceae</taxon>
        <taxon>Fusobacterium</taxon>
    </lineage>
</organism>
<reference evidence="2" key="1">
    <citation type="journal article" date="2018" name="MSphere">
        <title>Fusobacterium Genomics Using MinION and Illumina Sequencing Enables Genome Completion and Correction.</title>
        <authorList>
            <person name="Todd S.M."/>
            <person name="Settlage R.E."/>
            <person name="Lahmers K.K."/>
            <person name="Slade D.J."/>
        </authorList>
    </citation>
    <scope>NUCLEOTIDE SEQUENCE [LARGE SCALE GENOMIC DNA]</scope>
    <source>
        <strain evidence="2">ATCC 27725</strain>
    </source>
</reference>
<dbReference type="EMBL" id="CP028103">
    <property type="protein sequence ID" value="AVQ30015.1"/>
    <property type="molecule type" value="Genomic_DNA"/>
</dbReference>